<keyword evidence="2" id="KW-1185">Reference proteome</keyword>
<name>A0AAV8U762_9ROSI</name>
<proteinExistence type="predicted"/>
<dbReference type="AlphaFoldDB" id="A0AAV8U762"/>
<dbReference type="EMBL" id="JAIWQS010000001">
    <property type="protein sequence ID" value="KAJ8775187.1"/>
    <property type="molecule type" value="Genomic_DNA"/>
</dbReference>
<reference evidence="1 2" key="1">
    <citation type="submission" date="2021-09" db="EMBL/GenBank/DDBJ databases">
        <title>Genomic insights and catalytic innovation underlie evolution of tropane alkaloids biosynthesis.</title>
        <authorList>
            <person name="Wang Y.-J."/>
            <person name="Tian T."/>
            <person name="Huang J.-P."/>
            <person name="Huang S.-X."/>
        </authorList>
    </citation>
    <scope>NUCLEOTIDE SEQUENCE [LARGE SCALE GENOMIC DNA]</scope>
    <source>
        <strain evidence="1">KIB-2018</strain>
        <tissue evidence="1">Leaf</tissue>
    </source>
</reference>
<gene>
    <name evidence="1" type="ORF">K2173_020191</name>
</gene>
<protein>
    <submittedName>
        <fullName evidence="1">Uncharacterized protein</fullName>
    </submittedName>
</protein>
<evidence type="ECO:0000313" key="1">
    <source>
        <dbReference type="EMBL" id="KAJ8775187.1"/>
    </source>
</evidence>
<organism evidence="1 2">
    <name type="scientific">Erythroxylum novogranatense</name>
    <dbReference type="NCBI Taxonomy" id="1862640"/>
    <lineage>
        <taxon>Eukaryota</taxon>
        <taxon>Viridiplantae</taxon>
        <taxon>Streptophyta</taxon>
        <taxon>Embryophyta</taxon>
        <taxon>Tracheophyta</taxon>
        <taxon>Spermatophyta</taxon>
        <taxon>Magnoliopsida</taxon>
        <taxon>eudicotyledons</taxon>
        <taxon>Gunneridae</taxon>
        <taxon>Pentapetalae</taxon>
        <taxon>rosids</taxon>
        <taxon>fabids</taxon>
        <taxon>Malpighiales</taxon>
        <taxon>Erythroxylaceae</taxon>
        <taxon>Erythroxylum</taxon>
    </lineage>
</organism>
<comment type="caution">
    <text evidence="1">The sequence shown here is derived from an EMBL/GenBank/DDBJ whole genome shotgun (WGS) entry which is preliminary data.</text>
</comment>
<evidence type="ECO:0000313" key="2">
    <source>
        <dbReference type="Proteomes" id="UP001159364"/>
    </source>
</evidence>
<sequence>MLKELLHLKWQERATKFSYEDTGAKKGETQKGVPSLEDASELFVSLLSGVVSVESQEDIANSSDRERFRKCYDCEHSL</sequence>
<accession>A0AAV8U762</accession>
<dbReference type="Proteomes" id="UP001159364">
    <property type="component" value="Linkage Group LG01"/>
</dbReference>